<dbReference type="OrthoDB" id="3233595at2759"/>
<dbReference type="InterPro" id="IPR013149">
    <property type="entry name" value="ADH-like_C"/>
</dbReference>
<evidence type="ECO:0000313" key="3">
    <source>
        <dbReference type="Proteomes" id="UP000298030"/>
    </source>
</evidence>
<comment type="caution">
    <text evidence="2">The sequence shown here is derived from an EMBL/GenBank/DDBJ whole genome shotgun (WGS) entry which is preliminary data.</text>
</comment>
<reference evidence="2 3" key="1">
    <citation type="journal article" date="2019" name="Nat. Ecol. Evol.">
        <title>Megaphylogeny resolves global patterns of mushroom evolution.</title>
        <authorList>
            <person name="Varga T."/>
            <person name="Krizsan K."/>
            <person name="Foldi C."/>
            <person name="Dima B."/>
            <person name="Sanchez-Garcia M."/>
            <person name="Sanchez-Ramirez S."/>
            <person name="Szollosi G.J."/>
            <person name="Szarkandi J.G."/>
            <person name="Papp V."/>
            <person name="Albert L."/>
            <person name="Andreopoulos W."/>
            <person name="Angelini C."/>
            <person name="Antonin V."/>
            <person name="Barry K.W."/>
            <person name="Bougher N.L."/>
            <person name="Buchanan P."/>
            <person name="Buyck B."/>
            <person name="Bense V."/>
            <person name="Catcheside P."/>
            <person name="Chovatia M."/>
            <person name="Cooper J."/>
            <person name="Damon W."/>
            <person name="Desjardin D."/>
            <person name="Finy P."/>
            <person name="Geml J."/>
            <person name="Haridas S."/>
            <person name="Hughes K."/>
            <person name="Justo A."/>
            <person name="Karasinski D."/>
            <person name="Kautmanova I."/>
            <person name="Kiss B."/>
            <person name="Kocsube S."/>
            <person name="Kotiranta H."/>
            <person name="LaButti K.M."/>
            <person name="Lechner B.E."/>
            <person name="Liimatainen K."/>
            <person name="Lipzen A."/>
            <person name="Lukacs Z."/>
            <person name="Mihaltcheva S."/>
            <person name="Morgado L.N."/>
            <person name="Niskanen T."/>
            <person name="Noordeloos M.E."/>
            <person name="Ohm R.A."/>
            <person name="Ortiz-Santana B."/>
            <person name="Ovrebo C."/>
            <person name="Racz N."/>
            <person name="Riley R."/>
            <person name="Savchenko A."/>
            <person name="Shiryaev A."/>
            <person name="Soop K."/>
            <person name="Spirin V."/>
            <person name="Szebenyi C."/>
            <person name="Tomsovsky M."/>
            <person name="Tulloss R.E."/>
            <person name="Uehling J."/>
            <person name="Grigoriev I.V."/>
            <person name="Vagvolgyi C."/>
            <person name="Papp T."/>
            <person name="Martin F.M."/>
            <person name="Miettinen O."/>
            <person name="Hibbett D.S."/>
            <person name="Nagy L.G."/>
        </authorList>
    </citation>
    <scope>NUCLEOTIDE SEQUENCE [LARGE SCALE GENOMIC DNA]</scope>
    <source>
        <strain evidence="2 3">FP101781</strain>
    </source>
</reference>
<keyword evidence="3" id="KW-1185">Reference proteome</keyword>
<dbReference type="Gene3D" id="3.90.180.10">
    <property type="entry name" value="Medium-chain alcohol dehydrogenases, catalytic domain"/>
    <property type="match status" value="1"/>
</dbReference>
<dbReference type="InterPro" id="IPR013154">
    <property type="entry name" value="ADH-like_N"/>
</dbReference>
<dbReference type="AlphaFoldDB" id="A0A4Y7TGZ1"/>
<dbReference type="InterPro" id="IPR047122">
    <property type="entry name" value="Trans-enoyl_RdTase-like"/>
</dbReference>
<accession>A0A4Y7TGZ1</accession>
<dbReference type="InterPro" id="IPR020843">
    <property type="entry name" value="ER"/>
</dbReference>
<dbReference type="InterPro" id="IPR011032">
    <property type="entry name" value="GroES-like_sf"/>
</dbReference>
<dbReference type="SMART" id="SM00829">
    <property type="entry name" value="PKS_ER"/>
    <property type="match status" value="1"/>
</dbReference>
<organism evidence="2 3">
    <name type="scientific">Coprinellus micaceus</name>
    <name type="common">Glistening ink-cap mushroom</name>
    <name type="synonym">Coprinus micaceus</name>
    <dbReference type="NCBI Taxonomy" id="71717"/>
    <lineage>
        <taxon>Eukaryota</taxon>
        <taxon>Fungi</taxon>
        <taxon>Dikarya</taxon>
        <taxon>Basidiomycota</taxon>
        <taxon>Agaricomycotina</taxon>
        <taxon>Agaricomycetes</taxon>
        <taxon>Agaricomycetidae</taxon>
        <taxon>Agaricales</taxon>
        <taxon>Agaricineae</taxon>
        <taxon>Psathyrellaceae</taxon>
        <taxon>Coprinellus</taxon>
    </lineage>
</organism>
<dbReference type="PANTHER" id="PTHR45348:SF2">
    <property type="entry name" value="ZINC-TYPE ALCOHOL DEHYDROGENASE-LIKE PROTEIN C2E1P3.01"/>
    <property type="match status" value="1"/>
</dbReference>
<dbReference type="Proteomes" id="UP000298030">
    <property type="component" value="Unassembled WGS sequence"/>
</dbReference>
<name>A0A4Y7TGZ1_COPMI</name>
<gene>
    <name evidence="2" type="ORF">FA13DRAFT_1708251</name>
</gene>
<dbReference type="CDD" id="cd08249">
    <property type="entry name" value="enoyl_reductase_like"/>
    <property type="match status" value="1"/>
</dbReference>
<feature type="domain" description="Enoyl reductase (ER)" evidence="1">
    <location>
        <begin position="17"/>
        <end position="343"/>
    </location>
</feature>
<dbReference type="PANTHER" id="PTHR45348">
    <property type="entry name" value="HYPOTHETICAL OXIDOREDUCTASE (EUROFUNG)"/>
    <property type="match status" value="1"/>
</dbReference>
<dbReference type="Pfam" id="PF08240">
    <property type="entry name" value="ADH_N"/>
    <property type="match status" value="1"/>
</dbReference>
<dbReference type="InterPro" id="IPR036291">
    <property type="entry name" value="NAD(P)-bd_dom_sf"/>
</dbReference>
<dbReference type="STRING" id="71717.A0A4Y7TGZ1"/>
<dbReference type="SUPFAM" id="SSF51735">
    <property type="entry name" value="NAD(P)-binding Rossmann-fold domains"/>
    <property type="match status" value="1"/>
</dbReference>
<protein>
    <submittedName>
        <fullName evidence="2">GroES-like protein</fullName>
    </submittedName>
</protein>
<dbReference type="EMBL" id="QPFP01000012">
    <property type="protein sequence ID" value="TEB33450.1"/>
    <property type="molecule type" value="Genomic_DNA"/>
</dbReference>
<evidence type="ECO:0000259" key="1">
    <source>
        <dbReference type="SMART" id="SM00829"/>
    </source>
</evidence>
<sequence length="349" mass="37318">MALPTYQKALLVQEKFGDFTLVDLPVPKPGKDEVLVKIQSSALNPVDWMIQKLGILIKDYPALLGFDIAGDVVGLGEGVTQVEIGDKVFTQGVMGNNNQSGFQQYAIVDVHTLAKIPANLTYDDASTISVGIAAPYIGLYNASPYGLGLVPPLGPENQGKYSGTPILIFGGSTVVGHFAIQLAKLSGFAPIITTASPKHESSLKALGATHVLDRSGPVTEAQVQAITRTSIKYIFDGVSTPETQKQGFEILAPGGKQVVVLHPEAFWEEGKKEDKAAIHVLGGKALPHHYELIKELFRNLTGLLEKGEIRPHNVEVLPNGLNGVVGGLRTAEEGKVSYVKLVVRPQETS</sequence>
<dbReference type="GO" id="GO:0016651">
    <property type="term" value="F:oxidoreductase activity, acting on NAD(P)H"/>
    <property type="evidence" value="ECO:0007669"/>
    <property type="project" value="InterPro"/>
</dbReference>
<dbReference type="SUPFAM" id="SSF50129">
    <property type="entry name" value="GroES-like"/>
    <property type="match status" value="1"/>
</dbReference>
<proteinExistence type="predicted"/>
<dbReference type="Pfam" id="PF00107">
    <property type="entry name" value="ADH_zinc_N"/>
    <property type="match status" value="1"/>
</dbReference>
<dbReference type="Gene3D" id="3.40.50.720">
    <property type="entry name" value="NAD(P)-binding Rossmann-like Domain"/>
    <property type="match status" value="1"/>
</dbReference>
<evidence type="ECO:0000313" key="2">
    <source>
        <dbReference type="EMBL" id="TEB33450.1"/>
    </source>
</evidence>